<dbReference type="GO" id="GO:0005524">
    <property type="term" value="F:ATP binding"/>
    <property type="evidence" value="ECO:0007669"/>
    <property type="project" value="UniProtKB-KW"/>
</dbReference>
<proteinExistence type="inferred from homology"/>
<dbReference type="EMBL" id="CP036291">
    <property type="protein sequence ID" value="QDU86968.1"/>
    <property type="molecule type" value="Genomic_DNA"/>
</dbReference>
<dbReference type="OrthoDB" id="9766019at2"/>
<keyword evidence="6" id="KW-1185">Reference proteome</keyword>
<gene>
    <name evidence="5" type="primary">hscC</name>
    <name evidence="5" type="ORF">Pla175_03220</name>
</gene>
<dbReference type="Proteomes" id="UP000317429">
    <property type="component" value="Chromosome"/>
</dbReference>
<dbReference type="InterPro" id="IPR018181">
    <property type="entry name" value="Heat_shock_70_CS"/>
</dbReference>
<dbReference type="KEGG" id="pnd:Pla175_03220"/>
<evidence type="ECO:0000313" key="5">
    <source>
        <dbReference type="EMBL" id="QDU86968.1"/>
    </source>
</evidence>
<dbReference type="InterPro" id="IPR029047">
    <property type="entry name" value="HSP70_peptide-bd_sf"/>
</dbReference>
<evidence type="ECO:0000256" key="3">
    <source>
        <dbReference type="ARBA" id="ARBA00022840"/>
    </source>
</evidence>
<evidence type="ECO:0000256" key="4">
    <source>
        <dbReference type="RuleBase" id="RU003322"/>
    </source>
</evidence>
<organism evidence="5 6">
    <name type="scientific">Pirellulimonas nuda</name>
    <dbReference type="NCBI Taxonomy" id="2528009"/>
    <lineage>
        <taxon>Bacteria</taxon>
        <taxon>Pseudomonadati</taxon>
        <taxon>Planctomycetota</taxon>
        <taxon>Planctomycetia</taxon>
        <taxon>Pirellulales</taxon>
        <taxon>Lacipirellulaceae</taxon>
        <taxon>Pirellulimonas</taxon>
    </lineage>
</organism>
<dbReference type="PROSITE" id="PS00329">
    <property type="entry name" value="HSP70_2"/>
    <property type="match status" value="1"/>
</dbReference>
<dbReference type="SUPFAM" id="SSF53067">
    <property type="entry name" value="Actin-like ATPase domain"/>
    <property type="match status" value="2"/>
</dbReference>
<keyword evidence="3 4" id="KW-0067">ATP-binding</keyword>
<keyword evidence="2 4" id="KW-0547">Nucleotide-binding</keyword>
<dbReference type="Gene3D" id="3.90.640.10">
    <property type="entry name" value="Actin, Chain A, domain 4"/>
    <property type="match status" value="1"/>
</dbReference>
<evidence type="ECO:0000256" key="2">
    <source>
        <dbReference type="ARBA" id="ARBA00022741"/>
    </source>
</evidence>
<evidence type="ECO:0000256" key="1">
    <source>
        <dbReference type="ARBA" id="ARBA00007381"/>
    </source>
</evidence>
<evidence type="ECO:0000313" key="6">
    <source>
        <dbReference type="Proteomes" id="UP000317429"/>
    </source>
</evidence>
<dbReference type="PANTHER" id="PTHR19375">
    <property type="entry name" value="HEAT SHOCK PROTEIN 70KDA"/>
    <property type="match status" value="1"/>
</dbReference>
<comment type="similarity">
    <text evidence="1 4">Belongs to the heat shock protein 70 family.</text>
</comment>
<reference evidence="5 6" key="1">
    <citation type="submission" date="2019-02" db="EMBL/GenBank/DDBJ databases">
        <title>Deep-cultivation of Planctomycetes and their phenomic and genomic characterization uncovers novel biology.</title>
        <authorList>
            <person name="Wiegand S."/>
            <person name="Jogler M."/>
            <person name="Boedeker C."/>
            <person name="Pinto D."/>
            <person name="Vollmers J."/>
            <person name="Rivas-Marin E."/>
            <person name="Kohn T."/>
            <person name="Peeters S.H."/>
            <person name="Heuer A."/>
            <person name="Rast P."/>
            <person name="Oberbeckmann S."/>
            <person name="Bunk B."/>
            <person name="Jeske O."/>
            <person name="Meyerdierks A."/>
            <person name="Storesund J.E."/>
            <person name="Kallscheuer N."/>
            <person name="Luecker S."/>
            <person name="Lage O.M."/>
            <person name="Pohl T."/>
            <person name="Merkel B.J."/>
            <person name="Hornburger P."/>
            <person name="Mueller R.-W."/>
            <person name="Bruemmer F."/>
            <person name="Labrenz M."/>
            <person name="Spormann A.M."/>
            <person name="Op den Camp H."/>
            <person name="Overmann J."/>
            <person name="Amann R."/>
            <person name="Jetten M.S.M."/>
            <person name="Mascher T."/>
            <person name="Medema M.H."/>
            <person name="Devos D.P."/>
            <person name="Kaster A.-K."/>
            <person name="Ovreas L."/>
            <person name="Rohde M."/>
            <person name="Galperin M.Y."/>
            <person name="Jogler C."/>
        </authorList>
    </citation>
    <scope>NUCLEOTIDE SEQUENCE [LARGE SCALE GENOMIC DNA]</scope>
    <source>
        <strain evidence="5 6">Pla175</strain>
    </source>
</reference>
<protein>
    <submittedName>
        <fullName evidence="5">Chaperone protein HscC</fullName>
    </submittedName>
</protein>
<accession>A0A518D670</accession>
<dbReference type="FunFam" id="3.30.420.40:FF:000144">
    <property type="entry name" value="Molecular chaperone HscC"/>
    <property type="match status" value="1"/>
</dbReference>
<dbReference type="GO" id="GO:0140662">
    <property type="term" value="F:ATP-dependent protein folding chaperone"/>
    <property type="evidence" value="ECO:0007669"/>
    <property type="project" value="InterPro"/>
</dbReference>
<dbReference type="RefSeq" id="WP_145280679.1">
    <property type="nucleotide sequence ID" value="NZ_CP036291.1"/>
</dbReference>
<dbReference type="InterPro" id="IPR013126">
    <property type="entry name" value="Hsp_70_fam"/>
</dbReference>
<dbReference type="PROSITE" id="PS00297">
    <property type="entry name" value="HSP70_1"/>
    <property type="match status" value="1"/>
</dbReference>
<sequence>MIVGIDLGTTNSLCAVFQDGAPRLVPNSLGGFLTPSVVAVLDDGAVLVGEAARELRVTQPQRCASCFKRLMGSGEKLTLAGREFTAPELSSLVLGSLKHDAEVLLGEPVTEAVVTVPAYFNDNQRKATRLAGRLAGLKVRRIVNEPTAAALCYGLHDRDAEKRLLVVDLGGGTFDVTLMEVFEGTLEIISTSGESFLGGEDFTERLVAVILKRDGVQLEVAELKQPLRVARLRQQCEAAKRALGAAEEARVALPDEAGNVAPGGATVKVTRKAFADAVRPLVERIEAPVAKALRDGRASPGDVDEVILVGGATRMAPVREFVERYFSKAPLTKINPDEVVCLGAAVQAALIADDRAVEDMVMTDVCPFTLGVDSAKEIGAQLKSGYFVPVIHRNTTIPVSKEHPFATIAANQRTVRFDVYQGEHRRVEQNLKIGSLEVTGVPAGPAGQTVWVRFTYDLNGILEVEAYAEGASDKFSTVITSHAAELDEDDLAEALRKMQALKYYPREDMANQRLLRMGERLTGEVSPFHREQLEQALDALERAMGEGDKELVESTRQFVLETFSMLGFEVDEE</sequence>
<dbReference type="Gene3D" id="2.60.34.10">
    <property type="entry name" value="Substrate Binding Domain Of DNAk, Chain A, domain 1"/>
    <property type="match status" value="1"/>
</dbReference>
<dbReference type="InterPro" id="IPR043129">
    <property type="entry name" value="ATPase_NBD"/>
</dbReference>
<dbReference type="AlphaFoldDB" id="A0A518D670"/>
<name>A0A518D670_9BACT</name>
<dbReference type="PRINTS" id="PR00301">
    <property type="entry name" value="HEATSHOCK70"/>
</dbReference>
<dbReference type="Pfam" id="PF00012">
    <property type="entry name" value="HSP70"/>
    <property type="match status" value="2"/>
</dbReference>
<dbReference type="SUPFAM" id="SSF100920">
    <property type="entry name" value="Heat shock protein 70kD (HSP70), peptide-binding domain"/>
    <property type="match status" value="1"/>
</dbReference>
<dbReference type="Gene3D" id="3.30.420.40">
    <property type="match status" value="2"/>
</dbReference>